<feature type="domain" description="Nudix hydrolase" evidence="5">
    <location>
        <begin position="3"/>
        <end position="136"/>
    </location>
</feature>
<dbReference type="AlphaFoldDB" id="A0A3N0V383"/>
<dbReference type="EC" id="3.6.1.-" evidence="4"/>
<dbReference type="InterPro" id="IPR000086">
    <property type="entry name" value="NUDIX_hydrolase_dom"/>
</dbReference>
<evidence type="ECO:0000259" key="5">
    <source>
        <dbReference type="PROSITE" id="PS51462"/>
    </source>
</evidence>
<comment type="cofactor">
    <cofactor evidence="4">
        <name>Mg(2+)</name>
        <dbReference type="ChEBI" id="CHEBI:18420"/>
    </cofactor>
</comment>
<evidence type="ECO:0000256" key="3">
    <source>
        <dbReference type="ARBA" id="ARBA00015552"/>
    </source>
</evidence>
<dbReference type="PANTHER" id="PTHR43222">
    <property type="entry name" value="NUDIX HYDROLASE 23"/>
    <property type="match status" value="1"/>
</dbReference>
<dbReference type="GO" id="GO:0017111">
    <property type="term" value="F:ribonucleoside triphosphate phosphatase activity"/>
    <property type="evidence" value="ECO:0007669"/>
    <property type="project" value="InterPro"/>
</dbReference>
<dbReference type="PANTHER" id="PTHR43222:SF11">
    <property type="entry name" value="PHOSPHATASE NUDJ"/>
    <property type="match status" value="1"/>
</dbReference>
<dbReference type="InterPro" id="IPR015797">
    <property type="entry name" value="NUDIX_hydrolase-like_dom_sf"/>
</dbReference>
<dbReference type="GO" id="GO:0004787">
    <property type="term" value="F:thiamine diphosphate phosphatase activity"/>
    <property type="evidence" value="ECO:0007669"/>
    <property type="project" value="InterPro"/>
</dbReference>
<gene>
    <name evidence="4" type="primary">nudJ</name>
    <name evidence="6" type="ORF">ED236_06260</name>
</gene>
<dbReference type="GO" id="GO:0017110">
    <property type="term" value="F:nucleoside diphosphate phosphatase activity"/>
    <property type="evidence" value="ECO:0007669"/>
    <property type="project" value="InterPro"/>
</dbReference>
<evidence type="ECO:0000256" key="2">
    <source>
        <dbReference type="ARBA" id="ARBA00011245"/>
    </source>
</evidence>
<accession>A0A3N0V383</accession>
<evidence type="ECO:0000256" key="4">
    <source>
        <dbReference type="RuleBase" id="RU364043"/>
    </source>
</evidence>
<name>A0A3N0V383_9PROT</name>
<dbReference type="Proteomes" id="UP000275137">
    <property type="component" value="Unassembled WGS sequence"/>
</dbReference>
<reference evidence="6 7" key="1">
    <citation type="submission" date="2018-10" db="EMBL/GenBank/DDBJ databases">
        <authorList>
            <person name="Chen W.-M."/>
        </authorList>
    </citation>
    <scope>NUCLEOTIDE SEQUENCE [LARGE SCALE GENOMIC DNA]</scope>
    <source>
        <strain evidence="6 7">H-5</strain>
    </source>
</reference>
<keyword evidence="4 6" id="KW-0378">Hydrolase</keyword>
<comment type="caution">
    <text evidence="6">The sequence shown here is derived from an EMBL/GenBank/DDBJ whole genome shotgun (WGS) entry which is preliminary data.</text>
</comment>
<dbReference type="EMBL" id="RJVP01000002">
    <property type="protein sequence ID" value="ROH87266.1"/>
    <property type="molecule type" value="Genomic_DNA"/>
</dbReference>
<dbReference type="InterPro" id="IPR033713">
    <property type="entry name" value="NudJ"/>
</dbReference>
<comment type="subunit">
    <text evidence="2 4">Monomer.</text>
</comment>
<comment type="similarity">
    <text evidence="1 4">Belongs to the Nudix hydrolase family. NudJ subfamily.</text>
</comment>
<dbReference type="PROSITE" id="PS51462">
    <property type="entry name" value="NUDIX"/>
    <property type="match status" value="1"/>
</dbReference>
<evidence type="ECO:0000256" key="1">
    <source>
        <dbReference type="ARBA" id="ARBA00007608"/>
    </source>
</evidence>
<keyword evidence="4" id="KW-0460">Magnesium</keyword>
<dbReference type="CDD" id="cd03675">
    <property type="entry name" value="NUDIX_Hydrolase"/>
    <property type="match status" value="1"/>
</dbReference>
<organism evidence="6 7">
    <name type="scientific">Pseudomethylobacillus aquaticus</name>
    <dbReference type="NCBI Taxonomy" id="2676064"/>
    <lineage>
        <taxon>Bacteria</taxon>
        <taxon>Pseudomonadati</taxon>
        <taxon>Pseudomonadota</taxon>
        <taxon>Betaproteobacteria</taxon>
        <taxon>Nitrosomonadales</taxon>
        <taxon>Methylophilaceae</taxon>
        <taxon>Pseudomethylobacillus</taxon>
    </lineage>
</organism>
<dbReference type="Gene3D" id="3.90.79.10">
    <property type="entry name" value="Nucleoside Triphosphate Pyrophosphohydrolase"/>
    <property type="match status" value="1"/>
</dbReference>
<dbReference type="RefSeq" id="WP_123237068.1">
    <property type="nucleotide sequence ID" value="NZ_RJVP01000002.1"/>
</dbReference>
<evidence type="ECO:0000313" key="7">
    <source>
        <dbReference type="Proteomes" id="UP000275137"/>
    </source>
</evidence>
<sequence length="151" mass="17220">MPVWKPNTTVAAIVEQAGKFLLVEEETAEGLRLNQPAGHLEHGESLLAAVVRETREETAFRFTPEALLGIYQWRRADTQDITYLRFAFIGQVDDHDATQRLDAGILRHLWLSADEIRASRDLHRSPQVWRCVEDYLAGQRFPLAAITHLAF</sequence>
<protein>
    <recommendedName>
        <fullName evidence="3 4">Phosphatase NudJ</fullName>
        <ecNumber evidence="4">3.6.1.-</ecNumber>
    </recommendedName>
</protein>
<dbReference type="Pfam" id="PF00293">
    <property type="entry name" value="NUDIX"/>
    <property type="match status" value="1"/>
</dbReference>
<proteinExistence type="inferred from homology"/>
<keyword evidence="7" id="KW-1185">Reference proteome</keyword>
<evidence type="ECO:0000313" key="6">
    <source>
        <dbReference type="EMBL" id="ROH87266.1"/>
    </source>
</evidence>
<dbReference type="SUPFAM" id="SSF55811">
    <property type="entry name" value="Nudix"/>
    <property type="match status" value="1"/>
</dbReference>